<accession>A0A7Y0QY58</accession>
<dbReference type="EMBL" id="JABCMA010000014">
    <property type="protein sequence ID" value="NMR74648.1"/>
    <property type="molecule type" value="Genomic_DNA"/>
</dbReference>
<dbReference type="Proteomes" id="UP000565155">
    <property type="component" value="Unassembled WGS sequence"/>
</dbReference>
<protein>
    <submittedName>
        <fullName evidence="1">Uncharacterized protein</fullName>
    </submittedName>
</protein>
<name>A0A7Y0QY58_VIBAL</name>
<reference evidence="1 2" key="1">
    <citation type="submission" date="2020-04" db="EMBL/GenBank/DDBJ databases">
        <title>Whole-genome sequencing of Vibrio spp. from China reveals different genetic environments of blaCTX-M-14 among diverse lineages.</title>
        <authorList>
            <person name="Zheng Z."/>
            <person name="Ye L."/>
            <person name="Chen S."/>
        </authorList>
    </citation>
    <scope>NUCLEOTIDE SEQUENCE [LARGE SCALE GENOMIC DNA]</scope>
    <source>
        <strain evidence="1 2">Vb1636</strain>
    </source>
</reference>
<evidence type="ECO:0000313" key="1">
    <source>
        <dbReference type="EMBL" id="NMR74648.1"/>
    </source>
</evidence>
<comment type="caution">
    <text evidence="1">The sequence shown here is derived from an EMBL/GenBank/DDBJ whole genome shotgun (WGS) entry which is preliminary data.</text>
</comment>
<sequence>MVLVTFVRTTLIALLGLLFCLLAPSMSLPYSHPNFLSFHNQNIAVDAKSKHFSEHPISPVQQDYPSLNSRNRLRVSHAKEMSSNDDVEPEWFEMLDVAWWAHRSAIYSMKRLKRIGNEALGCCIESIFTHFKYRIGVRKESNFIYRFIHAR</sequence>
<dbReference type="AlphaFoldDB" id="A0A7Y0QY58"/>
<organism evidence="1 2">
    <name type="scientific">Vibrio alginolyticus</name>
    <dbReference type="NCBI Taxonomy" id="663"/>
    <lineage>
        <taxon>Bacteria</taxon>
        <taxon>Pseudomonadati</taxon>
        <taxon>Pseudomonadota</taxon>
        <taxon>Gammaproteobacteria</taxon>
        <taxon>Vibrionales</taxon>
        <taxon>Vibrionaceae</taxon>
        <taxon>Vibrio</taxon>
    </lineage>
</organism>
<evidence type="ECO:0000313" key="2">
    <source>
        <dbReference type="Proteomes" id="UP000565155"/>
    </source>
</evidence>
<proteinExistence type="predicted"/>
<gene>
    <name evidence="1" type="ORF">HKB35_13605</name>
</gene>